<dbReference type="InterPro" id="IPR001539">
    <property type="entry name" value="Peptidase_U32"/>
</dbReference>
<dbReference type="AlphaFoldDB" id="A0A8I0DTK7"/>
<organism evidence="2 3">
    <name type="scientific">Coprococcus hominis</name>
    <name type="common">ex Liu et al. 2022</name>
    <dbReference type="NCBI Taxonomy" id="2763039"/>
    <lineage>
        <taxon>Bacteria</taxon>
        <taxon>Bacillati</taxon>
        <taxon>Bacillota</taxon>
        <taxon>Clostridia</taxon>
        <taxon>Lachnospirales</taxon>
        <taxon>Lachnospiraceae</taxon>
        <taxon>Coprococcus</taxon>
    </lineage>
</organism>
<evidence type="ECO:0000313" key="3">
    <source>
        <dbReference type="Proteomes" id="UP000615234"/>
    </source>
</evidence>
<dbReference type="Pfam" id="PF12392">
    <property type="entry name" value="DUF3656"/>
    <property type="match status" value="1"/>
</dbReference>
<sequence>MLNRPEILAPAGSMDALKAAVSAGADACYAGGDMFSARAFAGNFDTTELLEAIDYCHIHNVKLYMAVNTLLKNSEMKKLIPYLEPFYKEGVDGIIVQDVGVIRSLSQAYPDLPLHGSTQMSVCSTYGAEFLKNLGLTRFVPARELSLKEIKSIKEAVDIEIETFVHGAMCFCYSGKCLMSSFAGGRSGNRGRCAQPCRKAYNSRKFNHEYALSMKDMCTLADLPQLIEAGIDSFKIEGRMKKPEYVAAAVHAYSEITDEYINGHVNEKRIKYHTDRLMDIYNRGGFSSGYYYMKNGKEMLANKRPNHTGTLIGKVEAVEAPHVYIRLEREIQAKDVLEIRTGTEQNIELTSNITAQAGQKIRLNANNLRQIRKDMQVYRTRNNALIDDINVRFIQKEKQTDIYGKVTAKIGKPIMLELFSDVDDISVKVSGECVSQAAKRPVEVTQIVDKLSKTGGTGFNFYLEAECDENIFISLGSLNVLRREAVRQLEQALIGRYKRTIPNDKKLLAEKTVYDQKQTDTRDAMVSGCYVSVKTIEQFRIVNNYKLVQHVIIDHNIVHEAEIGKMRGDKKIYVSFPDILRENKKQGMKDLYFLSGMFEGIYIKNIDELGFLKKQGYKGMVLLDPFLYAYNDEAVLFYKELFPQAMLISSVELTHQEWSGLCETDIERLYGYQPVMITAQCFVNNYLDGCGYNKRERFSFRDEKGNRFYNVNNCRDCYSVIYNGVPTNNIKQLTNNRNTDITNEYLIDFTIENEDQTKNVMELLMKFHAGDMDEEFDEMDYTRGHYIKGIE</sequence>
<dbReference type="RefSeq" id="WP_186847551.1">
    <property type="nucleotide sequence ID" value="NZ_JACOOX010000003.1"/>
</dbReference>
<dbReference type="PANTHER" id="PTHR30217:SF10">
    <property type="entry name" value="23S RRNA 5-HYDROXYCYTIDINE C2501 SYNTHASE"/>
    <property type="match status" value="1"/>
</dbReference>
<dbReference type="InterPro" id="IPR020988">
    <property type="entry name" value="Pept_U32_collagenase"/>
</dbReference>
<evidence type="ECO:0000313" key="2">
    <source>
        <dbReference type="EMBL" id="MBC5662499.1"/>
    </source>
</evidence>
<accession>A0A8I0DTK7</accession>
<name>A0A8I0DTK7_9FIRM</name>
<reference evidence="2 3" key="1">
    <citation type="submission" date="2020-08" db="EMBL/GenBank/DDBJ databases">
        <title>Genome public.</title>
        <authorList>
            <person name="Liu C."/>
            <person name="Sun Q."/>
        </authorList>
    </citation>
    <scope>NUCLEOTIDE SEQUENCE [LARGE SCALE GENOMIC DNA]</scope>
    <source>
        <strain evidence="2 3">NSJ-10</strain>
    </source>
</reference>
<dbReference type="InterPro" id="IPR051454">
    <property type="entry name" value="RNA/ubiquinone_mod_enzymes"/>
</dbReference>
<dbReference type="PROSITE" id="PS01276">
    <property type="entry name" value="PEPTIDASE_U32"/>
    <property type="match status" value="1"/>
</dbReference>
<dbReference type="Proteomes" id="UP000615234">
    <property type="component" value="Unassembled WGS sequence"/>
</dbReference>
<dbReference type="EMBL" id="JACOOX010000003">
    <property type="protein sequence ID" value="MBC5662499.1"/>
    <property type="molecule type" value="Genomic_DNA"/>
</dbReference>
<keyword evidence="3" id="KW-1185">Reference proteome</keyword>
<feature type="domain" description="Peptidase U32 collagenase" evidence="1">
    <location>
        <begin position="377"/>
        <end position="493"/>
    </location>
</feature>
<comment type="caution">
    <text evidence="2">The sequence shown here is derived from an EMBL/GenBank/DDBJ whole genome shotgun (WGS) entry which is preliminary data.</text>
</comment>
<evidence type="ECO:0000259" key="1">
    <source>
        <dbReference type="Pfam" id="PF12392"/>
    </source>
</evidence>
<gene>
    <name evidence="2" type="ORF">H8S09_06255</name>
</gene>
<dbReference type="Pfam" id="PF01136">
    <property type="entry name" value="Peptidase_U32"/>
    <property type="match status" value="1"/>
</dbReference>
<protein>
    <submittedName>
        <fullName evidence="2">U32 family peptidase</fullName>
    </submittedName>
</protein>
<proteinExistence type="predicted"/>
<dbReference type="PANTHER" id="PTHR30217">
    <property type="entry name" value="PEPTIDASE U32 FAMILY"/>
    <property type="match status" value="1"/>
</dbReference>